<dbReference type="PROSITE" id="PS50977">
    <property type="entry name" value="HTH_TETR_2"/>
    <property type="match status" value="1"/>
</dbReference>
<comment type="caution">
    <text evidence="2">Lacks conserved residue(s) required for the propagation of feature annotation.</text>
</comment>
<dbReference type="InterPro" id="IPR050624">
    <property type="entry name" value="HTH-type_Tx_Regulator"/>
</dbReference>
<dbReference type="AlphaFoldDB" id="A0A066ZQQ1"/>
<keyword evidence="5" id="KW-1185">Reference proteome</keyword>
<dbReference type="SUPFAM" id="SSF46689">
    <property type="entry name" value="Homeodomain-like"/>
    <property type="match status" value="1"/>
</dbReference>
<dbReference type="PANTHER" id="PTHR43479">
    <property type="entry name" value="ACREF/ENVCD OPERON REPRESSOR-RELATED"/>
    <property type="match status" value="1"/>
</dbReference>
<evidence type="ECO:0000256" key="1">
    <source>
        <dbReference type="ARBA" id="ARBA00023125"/>
    </source>
</evidence>
<sequence>MSAYDRILACATDLFSEEGYEAVSMREIARSAGLHTVSSLYNHFKDKQSLYEATLKSVCDHHNSEVCSVLSGDERPEDKLKKMIALNVKRMSENMTFRRLILRELVQNDPDKLKFLAEKALSESCRQLEAVLADINPNADHHYVITSLLGLILFHLQVDGMRDYLPAVEQKHHQIDYLSEKIFATTMANLAI</sequence>
<dbReference type="GO" id="GO:0003677">
    <property type="term" value="F:DNA binding"/>
    <property type="evidence" value="ECO:0007669"/>
    <property type="project" value="UniProtKB-UniRule"/>
</dbReference>
<name>A0A066ZQQ1_HYDMR</name>
<dbReference type="EMBL" id="JMIU01000001">
    <property type="protein sequence ID" value="KDN95822.1"/>
    <property type="molecule type" value="Genomic_DNA"/>
</dbReference>
<accession>A0A066ZQQ1</accession>
<evidence type="ECO:0000259" key="3">
    <source>
        <dbReference type="PROSITE" id="PS50977"/>
    </source>
</evidence>
<dbReference type="Pfam" id="PF00440">
    <property type="entry name" value="TetR_N"/>
    <property type="match status" value="1"/>
</dbReference>
<comment type="caution">
    <text evidence="4">The sequence shown here is derived from an EMBL/GenBank/DDBJ whole genome shotgun (WGS) entry which is preliminary data.</text>
</comment>
<proteinExistence type="predicted"/>
<gene>
    <name evidence="4" type="ORF">EI16_05875</name>
</gene>
<dbReference type="RefSeq" id="WP_029910711.1">
    <property type="nucleotide sequence ID" value="NZ_AP020335.1"/>
</dbReference>
<dbReference type="Gene3D" id="1.10.357.10">
    <property type="entry name" value="Tetracycline Repressor, domain 2"/>
    <property type="match status" value="1"/>
</dbReference>
<keyword evidence="1 2" id="KW-0238">DNA-binding</keyword>
<organism evidence="4 5">
    <name type="scientific">Hydrogenovibrio marinus</name>
    <dbReference type="NCBI Taxonomy" id="28885"/>
    <lineage>
        <taxon>Bacteria</taxon>
        <taxon>Pseudomonadati</taxon>
        <taxon>Pseudomonadota</taxon>
        <taxon>Gammaproteobacteria</taxon>
        <taxon>Thiotrichales</taxon>
        <taxon>Piscirickettsiaceae</taxon>
        <taxon>Hydrogenovibrio</taxon>
    </lineage>
</organism>
<reference evidence="4 5" key="1">
    <citation type="submission" date="2014-04" db="EMBL/GenBank/DDBJ databases">
        <title>Draft genome sequence of Hydrogenovibrio marinus MH-110, a model organism for aerobic H2 metabolism.</title>
        <authorList>
            <person name="Cha H.J."/>
            <person name="Jo B.H."/>
            <person name="Hwang B.H."/>
        </authorList>
    </citation>
    <scope>NUCLEOTIDE SEQUENCE [LARGE SCALE GENOMIC DNA]</scope>
    <source>
        <strain evidence="4 5">MH-110</strain>
    </source>
</reference>
<dbReference type="STRING" id="28885.EI16_05875"/>
<dbReference type="Proteomes" id="UP000027341">
    <property type="component" value="Unassembled WGS sequence"/>
</dbReference>
<evidence type="ECO:0000313" key="5">
    <source>
        <dbReference type="Proteomes" id="UP000027341"/>
    </source>
</evidence>
<dbReference type="InterPro" id="IPR009057">
    <property type="entry name" value="Homeodomain-like_sf"/>
</dbReference>
<evidence type="ECO:0000313" key="4">
    <source>
        <dbReference type="EMBL" id="KDN95822.1"/>
    </source>
</evidence>
<dbReference type="PANTHER" id="PTHR43479:SF11">
    <property type="entry name" value="ACREF_ENVCD OPERON REPRESSOR-RELATED"/>
    <property type="match status" value="1"/>
</dbReference>
<protein>
    <recommendedName>
        <fullName evidence="3">HTH tetR-type domain-containing protein</fullName>
    </recommendedName>
</protein>
<evidence type="ECO:0000256" key="2">
    <source>
        <dbReference type="PROSITE-ProRule" id="PRU00335"/>
    </source>
</evidence>
<dbReference type="InterPro" id="IPR001647">
    <property type="entry name" value="HTH_TetR"/>
</dbReference>
<feature type="domain" description="HTH tetR-type" evidence="3">
    <location>
        <begin position="1"/>
        <end position="62"/>
    </location>
</feature>